<dbReference type="GO" id="GO:0005506">
    <property type="term" value="F:iron ion binding"/>
    <property type="evidence" value="ECO:0007669"/>
    <property type="project" value="InterPro"/>
</dbReference>
<comment type="similarity">
    <text evidence="2 8">Belongs to the cytochrome P450 family.</text>
</comment>
<evidence type="ECO:0000256" key="8">
    <source>
        <dbReference type="RuleBase" id="RU000461"/>
    </source>
</evidence>
<dbReference type="InterPro" id="IPR002401">
    <property type="entry name" value="Cyt_P450_E_grp-I"/>
</dbReference>
<keyword evidence="3 7" id="KW-0349">Heme</keyword>
<evidence type="ECO:0000256" key="2">
    <source>
        <dbReference type="ARBA" id="ARBA00010617"/>
    </source>
</evidence>
<dbReference type="GO" id="GO:0042446">
    <property type="term" value="P:hormone biosynthetic process"/>
    <property type="evidence" value="ECO:0007669"/>
    <property type="project" value="TreeGrafter"/>
</dbReference>
<organism evidence="9 10">
    <name type="scientific">Pseudoalteromonas phenolica</name>
    <dbReference type="NCBI Taxonomy" id="161398"/>
    <lineage>
        <taxon>Bacteria</taxon>
        <taxon>Pseudomonadati</taxon>
        <taxon>Pseudomonadota</taxon>
        <taxon>Gammaproteobacteria</taxon>
        <taxon>Alteromonadales</taxon>
        <taxon>Pseudoalteromonadaceae</taxon>
        <taxon>Pseudoalteromonas</taxon>
    </lineage>
</organism>
<evidence type="ECO:0000256" key="4">
    <source>
        <dbReference type="ARBA" id="ARBA00022723"/>
    </source>
</evidence>
<evidence type="ECO:0000256" key="5">
    <source>
        <dbReference type="ARBA" id="ARBA00023002"/>
    </source>
</evidence>
<evidence type="ECO:0000256" key="1">
    <source>
        <dbReference type="ARBA" id="ARBA00001971"/>
    </source>
</evidence>
<dbReference type="SUPFAM" id="SSF48264">
    <property type="entry name" value="Cytochrome P450"/>
    <property type="match status" value="1"/>
</dbReference>
<sequence>MKNTDSVVAQPQINLDINKLTPSIPHIPFNSEDGQLFFWGEDYHLIIESLSKKYGDIYSVETAKGNLVVLNGYQYIKEALVTQNDVFNVRADYKILQVAPQKHFLELEAGEPWQVHRKVFAHAMREYFATRWDSIEQWMTTEIEDIAAVWQADEGKPFDPNREVSIKLASFLHKVMFDDRFGEFEKGLFDEKSLSWLPNGFINSTRYELMPTELQEKYYAQYGDAIEKFSGNLNALDQYVSFNVDRRKADYKPGEYRDLCDYLFAANDSVDEQTKAALNIDEKEIVIGSLTQVAGAGGGVGAFAMRWALLYLAAFPKQQQRVQKELDEVVGKNAVPLNKHKADLPYTQAFISEVLRHCSITSMPAANYATSKDTLLDGYFLAEGTPLVINNYSITRDETLWENPHEFMPERFLDEDGELSKKQLGKAFPFGLGQRRCLGEHFGKYIIHTLFAQLAHKFEFSLPEGKQANLKAISGVFLVPEEVEIVAKSRNA</sequence>
<dbReference type="OrthoDB" id="9764248at2"/>
<dbReference type="KEGG" id="pphe:PP2015_468"/>
<evidence type="ECO:0000256" key="6">
    <source>
        <dbReference type="ARBA" id="ARBA00023004"/>
    </source>
</evidence>
<evidence type="ECO:0000313" key="10">
    <source>
        <dbReference type="Proteomes" id="UP000061457"/>
    </source>
</evidence>
<keyword evidence="8" id="KW-0503">Monooxygenase</keyword>
<dbReference type="PANTHER" id="PTHR24289:SF21">
    <property type="entry name" value="CYTOCHROME P450 1A"/>
    <property type="match status" value="1"/>
</dbReference>
<dbReference type="GO" id="GO:0004508">
    <property type="term" value="F:steroid 17-alpha-monooxygenase activity"/>
    <property type="evidence" value="ECO:0007669"/>
    <property type="project" value="TreeGrafter"/>
</dbReference>
<dbReference type="PANTHER" id="PTHR24289">
    <property type="entry name" value="STEROID 17-ALPHA-HYDROXYLASE/17,20 LYASE"/>
    <property type="match status" value="1"/>
</dbReference>
<evidence type="ECO:0000313" key="9">
    <source>
        <dbReference type="EMBL" id="ALO40991.1"/>
    </source>
</evidence>
<dbReference type="PATRIC" id="fig|161398.10.peg.478"/>
<keyword evidence="10" id="KW-1185">Reference proteome</keyword>
<dbReference type="AlphaFoldDB" id="A0A0S2JYW1"/>
<dbReference type="STRING" id="161398.PP2015_468"/>
<dbReference type="PRINTS" id="PR00385">
    <property type="entry name" value="P450"/>
</dbReference>
<feature type="binding site" description="axial binding residue" evidence="7">
    <location>
        <position position="437"/>
    </location>
    <ligand>
        <name>heme</name>
        <dbReference type="ChEBI" id="CHEBI:30413"/>
    </ligand>
    <ligandPart>
        <name>Fe</name>
        <dbReference type="ChEBI" id="CHEBI:18248"/>
    </ligandPart>
</feature>
<dbReference type="Gene3D" id="1.10.630.10">
    <property type="entry name" value="Cytochrome P450"/>
    <property type="match status" value="1"/>
</dbReference>
<dbReference type="GO" id="GO:0020037">
    <property type="term" value="F:heme binding"/>
    <property type="evidence" value="ECO:0007669"/>
    <property type="project" value="InterPro"/>
</dbReference>
<dbReference type="InterPro" id="IPR001128">
    <property type="entry name" value="Cyt_P450"/>
</dbReference>
<dbReference type="PRINTS" id="PR00463">
    <property type="entry name" value="EP450I"/>
</dbReference>
<evidence type="ECO:0000256" key="7">
    <source>
        <dbReference type="PIRSR" id="PIRSR602401-1"/>
    </source>
</evidence>
<dbReference type="PROSITE" id="PS00086">
    <property type="entry name" value="CYTOCHROME_P450"/>
    <property type="match status" value="1"/>
</dbReference>
<name>A0A0S2JYW1_9GAMM</name>
<dbReference type="InterPro" id="IPR017972">
    <property type="entry name" value="Cyt_P450_CS"/>
</dbReference>
<reference evidence="9 10" key="1">
    <citation type="submission" date="2015-11" db="EMBL/GenBank/DDBJ databases">
        <authorList>
            <person name="Zhang Y."/>
            <person name="Guo Z."/>
        </authorList>
    </citation>
    <scope>NUCLEOTIDE SEQUENCE [LARGE SCALE GENOMIC DNA]</scope>
    <source>
        <strain evidence="9 10">KCTC 12086</strain>
    </source>
</reference>
<proteinExistence type="inferred from homology"/>
<dbReference type="GO" id="GO:0042448">
    <property type="term" value="P:progesterone metabolic process"/>
    <property type="evidence" value="ECO:0007669"/>
    <property type="project" value="TreeGrafter"/>
</dbReference>
<comment type="cofactor">
    <cofactor evidence="1 7">
        <name>heme</name>
        <dbReference type="ChEBI" id="CHEBI:30413"/>
    </cofactor>
</comment>
<dbReference type="EMBL" id="CP013187">
    <property type="protein sequence ID" value="ALO40991.1"/>
    <property type="molecule type" value="Genomic_DNA"/>
</dbReference>
<keyword evidence="6 7" id="KW-0408">Iron</keyword>
<dbReference type="InterPro" id="IPR036396">
    <property type="entry name" value="Cyt_P450_sf"/>
</dbReference>
<dbReference type="RefSeq" id="WP_058028755.1">
    <property type="nucleotide sequence ID" value="NZ_CP013187.1"/>
</dbReference>
<accession>A0A0S2JYW1</accession>
<dbReference type="Pfam" id="PF00067">
    <property type="entry name" value="p450"/>
    <property type="match status" value="1"/>
</dbReference>
<keyword evidence="5 8" id="KW-0560">Oxidoreductase</keyword>
<gene>
    <name evidence="9" type="ORF">PP2015_468</name>
</gene>
<keyword evidence="4 7" id="KW-0479">Metal-binding</keyword>
<dbReference type="Proteomes" id="UP000061457">
    <property type="component" value="Chromosome I"/>
</dbReference>
<evidence type="ECO:0000256" key="3">
    <source>
        <dbReference type="ARBA" id="ARBA00022617"/>
    </source>
</evidence>
<protein>
    <submittedName>
        <fullName evidence="9">Bmp7</fullName>
    </submittedName>
</protein>